<keyword evidence="6" id="KW-1173">Viral penetration via permeabilization of host membrane</keyword>
<evidence type="ECO:0000256" key="10">
    <source>
        <dbReference type="ARBA" id="ARBA00024835"/>
    </source>
</evidence>
<evidence type="ECO:0000256" key="9">
    <source>
        <dbReference type="ARBA" id="ARBA00023296"/>
    </source>
</evidence>
<dbReference type="GO" id="GO:0039624">
    <property type="term" value="C:viral outer capsid"/>
    <property type="evidence" value="ECO:0007669"/>
    <property type="project" value="UniProtKB-KW"/>
</dbReference>
<keyword evidence="9" id="KW-1160">Virus entry into host cell</keyword>
<name>A0A077JIF1_9REOV</name>
<evidence type="ECO:0000256" key="3">
    <source>
        <dbReference type="ARBA" id="ARBA00015353"/>
    </source>
</evidence>
<evidence type="ECO:0000256" key="4">
    <source>
        <dbReference type="ARBA" id="ARBA00022561"/>
    </source>
</evidence>
<proteinExistence type="inferred from homology"/>
<evidence type="ECO:0000256" key="8">
    <source>
        <dbReference type="ARBA" id="ARBA00022844"/>
    </source>
</evidence>
<evidence type="ECO:0000256" key="7">
    <source>
        <dbReference type="ARBA" id="ARBA00022770"/>
    </source>
</evidence>
<evidence type="ECO:0000256" key="5">
    <source>
        <dbReference type="ARBA" id="ARBA00022595"/>
    </source>
</evidence>
<evidence type="ECO:0000256" key="11">
    <source>
        <dbReference type="SAM" id="Coils"/>
    </source>
</evidence>
<accession>A0A077JIF1</accession>
<feature type="coiled-coil region" evidence="11">
    <location>
        <begin position="144"/>
        <end position="192"/>
    </location>
</feature>
<evidence type="ECO:0000313" key="12">
    <source>
        <dbReference type="EMBL" id="BAP18636.1"/>
    </source>
</evidence>
<keyword evidence="5" id="KW-1162">Viral penetration into host cytoplasm</keyword>
<dbReference type="Pfam" id="PF00901">
    <property type="entry name" value="Orbi_VP5"/>
    <property type="match status" value="1"/>
</dbReference>
<gene>
    <name evidence="12" type="primary">VP5</name>
</gene>
<keyword evidence="4" id="KW-0167">Capsid protein</keyword>
<keyword evidence="11" id="KW-0175">Coiled coil</keyword>
<comment type="function">
    <text evidence="10">VP5 protein is one of the two proteins (with VP2) which constitute the virus particle outer capsid. Acts as a membrane permeabilization protein that mediates release of viral particles from endosomal compartments into the cytoplasm. Permeabilization activity is probably negatively regulated by VP2 and is triggered by endosomal degradation of VP2 and exposure to low pH.</text>
</comment>
<keyword evidence="8" id="KW-0946">Virion</keyword>
<comment type="subcellular location">
    <subcellularLocation>
        <location evidence="1">Virion</location>
    </subcellularLocation>
</comment>
<comment type="similarity">
    <text evidence="2">Belongs to the orbivirus VP5 family.</text>
</comment>
<evidence type="ECO:0000256" key="2">
    <source>
        <dbReference type="ARBA" id="ARBA00007624"/>
    </source>
</evidence>
<dbReference type="InterPro" id="IPR000145">
    <property type="entry name" value="Capsid_VP5_Orbivir"/>
</dbReference>
<evidence type="ECO:0000256" key="6">
    <source>
        <dbReference type="ARBA" id="ARBA00022648"/>
    </source>
</evidence>
<organism evidence="12 13">
    <name type="scientific">Koyama Hill virus</name>
    <dbReference type="NCBI Taxonomy" id="1435294"/>
    <lineage>
        <taxon>Viruses</taxon>
        <taxon>Riboviria</taxon>
        <taxon>Orthornavirae</taxon>
        <taxon>Duplornaviricota</taxon>
        <taxon>Resentoviricetes</taxon>
        <taxon>Reovirales</taxon>
        <taxon>Sedoreoviridae</taxon>
        <taxon>Orbivirus</taxon>
        <taxon>Orbivirus umatillaense</taxon>
        <taxon>Umatilla virus</taxon>
    </lineage>
</organism>
<dbReference type="Proteomes" id="UP000146808">
    <property type="component" value="Genome"/>
</dbReference>
<dbReference type="EMBL" id="AB894489">
    <property type="protein sequence ID" value="BAP18636.1"/>
    <property type="molecule type" value="Genomic_RNA"/>
</dbReference>
<protein>
    <recommendedName>
        <fullName evidence="3">Outer capsid protein VP5</fullName>
    </recommendedName>
</protein>
<dbReference type="GO" id="GO:0140267">
    <property type="term" value="P:symbiont entry into host cell via permeabilization of host membrane"/>
    <property type="evidence" value="ECO:0007669"/>
    <property type="project" value="UniProtKB-KW"/>
</dbReference>
<keyword evidence="7" id="KW-1152">Outer capsid protein</keyword>
<evidence type="ECO:0000256" key="1">
    <source>
        <dbReference type="ARBA" id="ARBA00004328"/>
    </source>
</evidence>
<dbReference type="GO" id="GO:0005198">
    <property type="term" value="F:structural molecule activity"/>
    <property type="evidence" value="ECO:0007669"/>
    <property type="project" value="InterPro"/>
</dbReference>
<reference evidence="12 13" key="1">
    <citation type="journal article" date="2014" name="Arch. Virol.">
        <title>First isolation and characterization of a mosquito-borne orbivirus belonging to the species Umatilla virus in East Asia.</title>
        <authorList>
            <person name="Ejiri H."/>
            <person name="Kuwata R."/>
            <person name="Tsuda Y."/>
            <person name="Sasaki T."/>
            <person name="Kobayashi M."/>
            <person name="Sato Y."/>
            <person name="Sawabe K."/>
            <person name="Isawa H."/>
        </authorList>
    </citation>
    <scope>NUCLEOTIDE SEQUENCE [LARGE SCALE GENOMIC DNA]</scope>
    <source>
        <strain evidence="12">S7</strain>
    </source>
</reference>
<evidence type="ECO:0000313" key="13">
    <source>
        <dbReference type="Proteomes" id="UP000146808"/>
    </source>
</evidence>
<sequence>MGKLSNAIAKFGTGIKKAAKSDITKTILQAAATGATRFAESDVGQKTIEGFVQGAAQTALVGGGFGENIKKAVVTNVLGLHDVVTDPLDPVKHQMAAQLVEIKDKVGSDKLRQEMNTVVKAKLTPINDELTKIENHLKIVHNGNKVEQNEIEILEAAIKSLSHVVELDQKGLKRLRHVLQKEERNRSSEEKAILNAMATNYESLRSMVVKERDGLVEEAVEQTLDISGEIAEHLAAEVPLVGETLATGIATGRGVVQMYRLGQLIAEMGNLPMDHVVIPAITQNSLEVMLTNDDELEEQHLMQIIESKIEHVDLIKKEVDHISANVIPAITTAAHQESLRAGGKGTTIPRTVRAALHIPKRSQPAIHFYTAPWDSDYVIMFHVIGPYHLGESFLLCVDLATDYISRYDIYVPGHHAMGSRIQRDVMTLQMAVDEFLREASQVGGSTQIHQDRMARGVGQRAIYIGSQSYTTHYPSMYRNAEKLVREREIQMHVFRGPIALQRRTLLNVLMHGIVIINDNIREGRAFNRD</sequence>